<protein>
    <submittedName>
        <fullName evidence="1">Uncharacterized protein</fullName>
    </submittedName>
</protein>
<dbReference type="AlphaFoldDB" id="A0A6J5XR71"/>
<evidence type="ECO:0000313" key="1">
    <source>
        <dbReference type="EMBL" id="CAB4315631.1"/>
    </source>
</evidence>
<gene>
    <name evidence="1" type="ORF">ORAREDHAP_LOCUS40373</name>
</gene>
<keyword evidence="2" id="KW-1185">Reference proteome</keyword>
<reference evidence="2" key="1">
    <citation type="journal article" date="2020" name="Genome Biol.">
        <title>Gamete binning: chromosome-level and haplotype-resolved genome assembly enabled by high-throughput single-cell sequencing of gamete genomes.</title>
        <authorList>
            <person name="Campoy J.A."/>
            <person name="Sun H."/>
            <person name="Goel M."/>
            <person name="Jiao W.-B."/>
            <person name="Folz-Donahue K."/>
            <person name="Wang N."/>
            <person name="Rubio M."/>
            <person name="Liu C."/>
            <person name="Kukat C."/>
            <person name="Ruiz D."/>
            <person name="Huettel B."/>
            <person name="Schneeberger K."/>
        </authorList>
    </citation>
    <scope>NUCLEOTIDE SEQUENCE [LARGE SCALE GENOMIC DNA]</scope>
    <source>
        <strain evidence="2">cv. Rojo Pasion</strain>
    </source>
</reference>
<accession>A0A6J5XR71</accession>
<dbReference type="EMBL" id="CAEKKB010000006">
    <property type="protein sequence ID" value="CAB4315631.1"/>
    <property type="molecule type" value="Genomic_DNA"/>
</dbReference>
<dbReference type="Proteomes" id="UP000507245">
    <property type="component" value="Unassembled WGS sequence"/>
</dbReference>
<proteinExistence type="predicted"/>
<evidence type="ECO:0000313" key="2">
    <source>
        <dbReference type="Proteomes" id="UP000507245"/>
    </source>
</evidence>
<organism evidence="1 2">
    <name type="scientific">Prunus armeniaca</name>
    <name type="common">Apricot</name>
    <name type="synonym">Armeniaca vulgaris</name>
    <dbReference type="NCBI Taxonomy" id="36596"/>
    <lineage>
        <taxon>Eukaryota</taxon>
        <taxon>Viridiplantae</taxon>
        <taxon>Streptophyta</taxon>
        <taxon>Embryophyta</taxon>
        <taxon>Tracheophyta</taxon>
        <taxon>Spermatophyta</taxon>
        <taxon>Magnoliopsida</taxon>
        <taxon>eudicotyledons</taxon>
        <taxon>Gunneridae</taxon>
        <taxon>Pentapetalae</taxon>
        <taxon>rosids</taxon>
        <taxon>fabids</taxon>
        <taxon>Rosales</taxon>
        <taxon>Rosaceae</taxon>
        <taxon>Amygdaloideae</taxon>
        <taxon>Amygdaleae</taxon>
        <taxon>Prunus</taxon>
    </lineage>
</organism>
<name>A0A6J5XR71_PRUAR</name>
<sequence>MACLLSMTLSVPLSASHWFTKETAPRKSVFVGLSSQPISETGFLFNLFSQLPVMLTVILGYD</sequence>